<reference evidence="1" key="1">
    <citation type="journal article" date="2022" name="Int. J. Mol. Sci.">
        <title>Draft Genome of Tanacetum Coccineum: Genomic Comparison of Closely Related Tanacetum-Family Plants.</title>
        <authorList>
            <person name="Yamashiro T."/>
            <person name="Shiraishi A."/>
            <person name="Nakayama K."/>
            <person name="Satake H."/>
        </authorList>
    </citation>
    <scope>NUCLEOTIDE SEQUENCE</scope>
</reference>
<evidence type="ECO:0000313" key="1">
    <source>
        <dbReference type="EMBL" id="GJS85019.1"/>
    </source>
</evidence>
<reference evidence="1" key="2">
    <citation type="submission" date="2022-01" db="EMBL/GenBank/DDBJ databases">
        <authorList>
            <person name="Yamashiro T."/>
            <person name="Shiraishi A."/>
            <person name="Satake H."/>
            <person name="Nakayama K."/>
        </authorList>
    </citation>
    <scope>NUCLEOTIDE SEQUENCE</scope>
</reference>
<dbReference type="Proteomes" id="UP001151760">
    <property type="component" value="Unassembled WGS sequence"/>
</dbReference>
<proteinExistence type="predicted"/>
<comment type="caution">
    <text evidence="1">The sequence shown here is derived from an EMBL/GenBank/DDBJ whole genome shotgun (WGS) entry which is preliminary data.</text>
</comment>
<dbReference type="Pfam" id="PF14223">
    <property type="entry name" value="Retrotran_gag_2"/>
    <property type="match status" value="1"/>
</dbReference>
<gene>
    <name evidence="1" type="ORF">Tco_0751560</name>
</gene>
<protein>
    <recommendedName>
        <fullName evidence="3">Integrase, catalytic region, zinc finger, CCHC-type, peptidase aspartic, catalytic</fullName>
    </recommendedName>
</protein>
<keyword evidence="2" id="KW-1185">Reference proteome</keyword>
<organism evidence="1 2">
    <name type="scientific">Tanacetum coccineum</name>
    <dbReference type="NCBI Taxonomy" id="301880"/>
    <lineage>
        <taxon>Eukaryota</taxon>
        <taxon>Viridiplantae</taxon>
        <taxon>Streptophyta</taxon>
        <taxon>Embryophyta</taxon>
        <taxon>Tracheophyta</taxon>
        <taxon>Spermatophyta</taxon>
        <taxon>Magnoliopsida</taxon>
        <taxon>eudicotyledons</taxon>
        <taxon>Gunneridae</taxon>
        <taxon>Pentapetalae</taxon>
        <taxon>asterids</taxon>
        <taxon>campanulids</taxon>
        <taxon>Asterales</taxon>
        <taxon>Asteraceae</taxon>
        <taxon>Asteroideae</taxon>
        <taxon>Anthemideae</taxon>
        <taxon>Anthemidinae</taxon>
        <taxon>Tanacetum</taxon>
    </lineage>
</organism>
<accession>A0ABQ4Z4D1</accession>
<evidence type="ECO:0008006" key="3">
    <source>
        <dbReference type="Google" id="ProtNLM"/>
    </source>
</evidence>
<evidence type="ECO:0000313" key="2">
    <source>
        <dbReference type="Proteomes" id="UP001151760"/>
    </source>
</evidence>
<name>A0ABQ4Z4D1_9ASTR</name>
<dbReference type="EMBL" id="BQNB010011019">
    <property type="protein sequence ID" value="GJS85019.1"/>
    <property type="molecule type" value="Genomic_DNA"/>
</dbReference>
<sequence>MLTMAENVIATGVDNRPLILDKKPENIHEACDIRATNIVLQGLPQDFYNLVNHHTEAKEIWDRVKLLIKGSELSLQERESKLYDEFDTFTLEKGETIHSYYLRFVKLINDMHTIGMSMQLLQVNTKFVDHLQPEWRKFVTDVKHLSKTVELQYRQFRGDRLRGMQAVEQGVMLQPQRLTKIGELIQHVRQRLFVATTVKRMATWQDTPSASTVLMAKLSAYDLDVLSEVPNPNTYETNNVIDLSVQDMQYSEQPPFINNSDIDITNDSNVISYEQYLQETENEVIQDTNSSAQQDAMIISVIEETSNQVAKYNEVNKENKTLNESLTAELERYKEL</sequence>